<feature type="compositionally biased region" description="Basic residues" evidence="2">
    <location>
        <begin position="275"/>
        <end position="290"/>
    </location>
</feature>
<evidence type="ECO:0000256" key="1">
    <source>
        <dbReference type="ARBA" id="ARBA00038216"/>
    </source>
</evidence>
<sequence>MSAAALLFEAVPTKAVSRVAQRWSGLKNRRVKAVRTSTSKNIVTAEGSSHDKEHPAEEVYVTGTFDNWTKSVKLDKRGDIFEKTVSLEIPADKVYYKFVVDNNWTTNESSPKEADKEGNINNFLTSEIIAASAISTTVLNTIGPESTTATMAGQQPLEKNKLASINPLPASETGVNPINLKAGEKVPQEFAAGDIHKHVKLDKESYEKSDSLIGIPNPADVPAAGPNTIPESSLPMPQNATINTIGPGATTTALAGQVPLESKAAEPTSGTDDKKKKKNKKKNEKKKQKKAAAAAANGNGGANIDDNDNDDDHSDEAEQQKADHSAATTAATIGGSVAAAAAAVAAGAAVAASKVHEQAVPTLDAAKTAATEAINRNLPDAAKDKLPEQAKQLLGQHETTNDVPTEVKKSIQEAGKSPEAAASATAVEDKKAVESELLKEVKPVPATDDSKPKELPSQQEPAKDVPAEVKESIQEAGRSPEAAANATAVGEKKAVESELLKEVKPAPATEALKADKTPAVATPVDKATEKPVEKPTETIKAPALATVAPIVAPVTAHQAKPAEKDTAKAAGGVSSSTTAEANLNETKVTVSKPVTLTPASQQQPADTTVVQATESQTTDVSAPKVTEVPKPAETIPAISKATETRAADNSTAREVPKPAETTPAVSKPAQTSTAETTTTTSKPDETKPGETKLAGKPAAATGPATNGSGSKPTPAAATDKAQTTASKANATVDKKKGRLSTFISKIKSKLSDKN</sequence>
<feature type="region of interest" description="Disordered" evidence="2">
    <location>
        <begin position="376"/>
        <end position="538"/>
    </location>
</feature>
<dbReference type="GO" id="GO:0031588">
    <property type="term" value="C:nucleotide-activated protein kinase complex"/>
    <property type="evidence" value="ECO:0007669"/>
    <property type="project" value="TreeGrafter"/>
</dbReference>
<evidence type="ECO:0000313" key="4">
    <source>
        <dbReference type="EMBL" id="KAK8149186.1"/>
    </source>
</evidence>
<dbReference type="GO" id="GO:0005737">
    <property type="term" value="C:cytoplasm"/>
    <property type="evidence" value="ECO:0007669"/>
    <property type="project" value="TreeGrafter"/>
</dbReference>
<comment type="similarity">
    <text evidence="1">Belongs to the CRP1/MDG1 family.</text>
</comment>
<feature type="compositionally biased region" description="Polar residues" evidence="2">
    <location>
        <begin position="720"/>
        <end position="729"/>
    </location>
</feature>
<organism evidence="4 5">
    <name type="scientific">Beauveria asiatica</name>
    <dbReference type="NCBI Taxonomy" id="1069075"/>
    <lineage>
        <taxon>Eukaryota</taxon>
        <taxon>Fungi</taxon>
        <taxon>Dikarya</taxon>
        <taxon>Ascomycota</taxon>
        <taxon>Pezizomycotina</taxon>
        <taxon>Sordariomycetes</taxon>
        <taxon>Hypocreomycetidae</taxon>
        <taxon>Hypocreales</taxon>
        <taxon>Cordycipitaceae</taxon>
        <taxon>Beauveria</taxon>
    </lineage>
</organism>
<evidence type="ECO:0000256" key="2">
    <source>
        <dbReference type="SAM" id="MobiDB-lite"/>
    </source>
</evidence>
<dbReference type="SUPFAM" id="SSF81296">
    <property type="entry name" value="E set domains"/>
    <property type="match status" value="1"/>
</dbReference>
<feature type="domain" description="AMP-activated protein kinase glycogen-binding" evidence="3">
    <location>
        <begin position="54"/>
        <end position="125"/>
    </location>
</feature>
<dbReference type="GO" id="GO:0005634">
    <property type="term" value="C:nucleus"/>
    <property type="evidence" value="ECO:0007669"/>
    <property type="project" value="TreeGrafter"/>
</dbReference>
<dbReference type="GO" id="GO:0019901">
    <property type="term" value="F:protein kinase binding"/>
    <property type="evidence" value="ECO:0007669"/>
    <property type="project" value="TreeGrafter"/>
</dbReference>
<dbReference type="InterPro" id="IPR014756">
    <property type="entry name" value="Ig_E-set"/>
</dbReference>
<feature type="compositionally biased region" description="Basic and acidic residues" evidence="2">
    <location>
        <begin position="490"/>
        <end position="504"/>
    </location>
</feature>
<feature type="compositionally biased region" description="Polar residues" evidence="2">
    <location>
        <begin position="573"/>
        <end position="620"/>
    </location>
</feature>
<feature type="region of interest" description="Disordered" evidence="2">
    <location>
        <begin position="557"/>
        <end position="735"/>
    </location>
</feature>
<dbReference type="AlphaFoldDB" id="A0AAW0S6C2"/>
<dbReference type="PANTHER" id="PTHR10343:SF81">
    <property type="entry name" value="CRUCIFORM DNA-RECOGNIZING PROTEIN 1-RELATED"/>
    <property type="match status" value="1"/>
</dbReference>
<dbReference type="PANTHER" id="PTHR10343">
    <property type="entry name" value="5'-AMP-ACTIVATED PROTEIN KINASE , BETA SUBUNIT"/>
    <property type="match status" value="1"/>
</dbReference>
<name>A0AAW0S6C2_9HYPO</name>
<dbReference type="EMBL" id="JAAHCF010000058">
    <property type="protein sequence ID" value="KAK8149186.1"/>
    <property type="molecule type" value="Genomic_DNA"/>
</dbReference>
<feature type="compositionally biased region" description="Basic and acidic residues" evidence="2">
    <location>
        <begin position="427"/>
        <end position="454"/>
    </location>
</feature>
<dbReference type="InterPro" id="IPR050827">
    <property type="entry name" value="CRP1_MDG1_kinase"/>
</dbReference>
<feature type="compositionally biased region" description="Polar residues" evidence="2">
    <location>
        <begin position="229"/>
        <end position="254"/>
    </location>
</feature>
<dbReference type="Gene3D" id="2.60.40.10">
    <property type="entry name" value="Immunoglobulins"/>
    <property type="match status" value="1"/>
</dbReference>
<dbReference type="InterPro" id="IPR032640">
    <property type="entry name" value="AMPK1_CBM"/>
</dbReference>
<evidence type="ECO:0000259" key="3">
    <source>
        <dbReference type="Pfam" id="PF16561"/>
    </source>
</evidence>
<proteinExistence type="inferred from homology"/>
<dbReference type="InterPro" id="IPR013783">
    <property type="entry name" value="Ig-like_fold"/>
</dbReference>
<keyword evidence="5" id="KW-1185">Reference proteome</keyword>
<evidence type="ECO:0000313" key="5">
    <source>
        <dbReference type="Proteomes" id="UP001397290"/>
    </source>
</evidence>
<dbReference type="Pfam" id="PF16561">
    <property type="entry name" value="AMPK1_CBM"/>
    <property type="match status" value="1"/>
</dbReference>
<feature type="compositionally biased region" description="Low complexity" evidence="2">
    <location>
        <begin position="691"/>
        <end position="704"/>
    </location>
</feature>
<feature type="compositionally biased region" description="Acidic residues" evidence="2">
    <location>
        <begin position="305"/>
        <end position="315"/>
    </location>
</feature>
<dbReference type="Proteomes" id="UP001397290">
    <property type="component" value="Unassembled WGS sequence"/>
</dbReference>
<dbReference type="CDD" id="cd02859">
    <property type="entry name" value="E_set_AMPKbeta_like_N"/>
    <property type="match status" value="1"/>
</dbReference>
<feature type="compositionally biased region" description="Low complexity" evidence="2">
    <location>
        <begin position="671"/>
        <end position="681"/>
    </location>
</feature>
<comment type="caution">
    <text evidence="4">The sequence shown here is derived from an EMBL/GenBank/DDBJ whole genome shotgun (WGS) entry which is preliminary data.</text>
</comment>
<feature type="compositionally biased region" description="Basic and acidic residues" evidence="2">
    <location>
        <begin position="461"/>
        <end position="473"/>
    </location>
</feature>
<reference evidence="4 5" key="1">
    <citation type="submission" date="2020-02" db="EMBL/GenBank/DDBJ databases">
        <title>Comparative genomics of the hypocrealean fungal genus Beauvera.</title>
        <authorList>
            <person name="Showalter D.N."/>
            <person name="Bushley K.E."/>
            <person name="Rehner S.A."/>
        </authorList>
    </citation>
    <scope>NUCLEOTIDE SEQUENCE [LARGE SCALE GENOMIC DNA]</scope>
    <source>
        <strain evidence="4 5">ARSEF4384</strain>
    </source>
</reference>
<feature type="compositionally biased region" description="Basic and acidic residues" evidence="2">
    <location>
        <begin position="526"/>
        <end position="537"/>
    </location>
</feature>
<feature type="region of interest" description="Disordered" evidence="2">
    <location>
        <begin position="210"/>
        <end position="328"/>
    </location>
</feature>
<protein>
    <recommendedName>
        <fullName evidence="3">AMP-activated protein kinase glycogen-binding domain-containing protein</fullName>
    </recommendedName>
</protein>
<gene>
    <name evidence="4" type="ORF">G3M48_007950</name>
</gene>
<dbReference type="GO" id="GO:0007165">
    <property type="term" value="P:signal transduction"/>
    <property type="evidence" value="ECO:0007669"/>
    <property type="project" value="TreeGrafter"/>
</dbReference>
<accession>A0AAW0S6C2</accession>